<dbReference type="InterPro" id="IPR003395">
    <property type="entry name" value="RecF/RecN/SMC_N"/>
</dbReference>
<keyword evidence="1" id="KW-0131">Cell cycle</keyword>
<evidence type="ECO:0000313" key="6">
    <source>
        <dbReference type="Proteomes" id="UP000604046"/>
    </source>
</evidence>
<sequence length="524" mass="58147">MYIEEVIIDGFKSYSTRVTVGPFDRQFNAITGLNGSGKSNILDAICFVLGISNLTQVRVGNLSELVYKQGQAGVTKASVTVVFNNEDKQGSPVGYEMHDKIIITRQIVIGGRNRYLLNSHNVQQNQIQNLFHSVSLCLVTWQAVTFVYAVLFACCLFVGGLHHSTKGWAVHSEEELLQASVLHPLFNTEEHFAPEYWQPSMRQKDRLEALTSATHATAQALQTIGVPAFLESAGLIGWLRHNRSQLPWDSDGDLGILEADCVRAGASKEALRRAVGEDLVVLKFACTCEEDCNGDNKRMVGRIAHQKTGVCIDIFAYAPVKTSRSWQQDQRYSGIEWWERVNDHADFTFPKDALLPLREDIFAGAPMMLPANPREFLSWEYGRCLGSHVWPWRILLYSPSSETLAFALAAKGAVLMLGGAGTDALPAFLLILCSAAAVTCLKGGLTLIAVLGICVCEFLVVRMRPDLCRLPRLHLALLILTLAVCTEGLRGSLEQLLCQVDDFYLHPRRPKSWTLCLLGTCWDF</sequence>
<evidence type="ECO:0000259" key="4">
    <source>
        <dbReference type="Pfam" id="PF04991"/>
    </source>
</evidence>
<dbReference type="Pfam" id="PF02463">
    <property type="entry name" value="SMC_N"/>
    <property type="match status" value="1"/>
</dbReference>
<protein>
    <submittedName>
        <fullName evidence="5">Smc2 protein</fullName>
    </submittedName>
</protein>
<evidence type="ECO:0000256" key="2">
    <source>
        <dbReference type="SAM" id="Phobius"/>
    </source>
</evidence>
<feature type="transmembrane region" description="Helical" evidence="2">
    <location>
        <begin position="138"/>
        <end position="158"/>
    </location>
</feature>
<dbReference type="OrthoDB" id="10255539at2759"/>
<dbReference type="AlphaFoldDB" id="A0A812NAL1"/>
<dbReference type="EMBL" id="CAJNDS010002024">
    <property type="protein sequence ID" value="CAE7297000.1"/>
    <property type="molecule type" value="Genomic_DNA"/>
</dbReference>
<keyword evidence="2" id="KW-0472">Membrane</keyword>
<gene>
    <name evidence="5" type="primary">smc2</name>
    <name evidence="5" type="ORF">SNAT2548_LOCUS15637</name>
</gene>
<evidence type="ECO:0000259" key="3">
    <source>
        <dbReference type="Pfam" id="PF02463"/>
    </source>
</evidence>
<dbReference type="GO" id="GO:0005524">
    <property type="term" value="F:ATP binding"/>
    <property type="evidence" value="ECO:0007669"/>
    <property type="project" value="InterPro"/>
</dbReference>
<proteinExistence type="predicted"/>
<keyword evidence="6" id="KW-1185">Reference proteome</keyword>
<reference evidence="5" key="1">
    <citation type="submission" date="2021-02" db="EMBL/GenBank/DDBJ databases">
        <authorList>
            <person name="Dougan E. K."/>
            <person name="Rhodes N."/>
            <person name="Thang M."/>
            <person name="Chan C."/>
        </authorList>
    </citation>
    <scope>NUCLEOTIDE SEQUENCE</scope>
</reference>
<dbReference type="Pfam" id="PF04991">
    <property type="entry name" value="LicD"/>
    <property type="match status" value="1"/>
</dbReference>
<dbReference type="InterPro" id="IPR007074">
    <property type="entry name" value="LicD/FKTN/FKRP_NTP_transf"/>
</dbReference>
<dbReference type="InterPro" id="IPR027120">
    <property type="entry name" value="Smc2_ABC"/>
</dbReference>
<dbReference type="InterPro" id="IPR027417">
    <property type="entry name" value="P-loop_NTPase"/>
</dbReference>
<evidence type="ECO:0000313" key="5">
    <source>
        <dbReference type="EMBL" id="CAE7297000.1"/>
    </source>
</evidence>
<dbReference type="PANTHER" id="PTHR43977">
    <property type="entry name" value="STRUCTURAL MAINTENANCE OF CHROMOSOMES PROTEIN 3"/>
    <property type="match status" value="1"/>
</dbReference>
<keyword evidence="2" id="KW-1133">Transmembrane helix</keyword>
<dbReference type="CDD" id="cd03273">
    <property type="entry name" value="ABC_SMC2_euk"/>
    <property type="match status" value="1"/>
</dbReference>
<keyword evidence="2" id="KW-0812">Transmembrane</keyword>
<comment type="caution">
    <text evidence="5">The sequence shown here is derived from an EMBL/GenBank/DDBJ whole genome shotgun (WGS) entry which is preliminary data.</text>
</comment>
<dbReference type="Proteomes" id="UP000604046">
    <property type="component" value="Unassembled WGS sequence"/>
</dbReference>
<feature type="transmembrane region" description="Helical" evidence="2">
    <location>
        <begin position="428"/>
        <end position="461"/>
    </location>
</feature>
<feature type="domain" description="RecF/RecN/SMC N-terminal" evidence="3">
    <location>
        <begin position="2"/>
        <end position="136"/>
    </location>
</feature>
<name>A0A812NAL1_9DINO</name>
<accession>A0A812NAL1</accession>
<dbReference type="SUPFAM" id="SSF52540">
    <property type="entry name" value="P-loop containing nucleoside triphosphate hydrolases"/>
    <property type="match status" value="1"/>
</dbReference>
<evidence type="ECO:0000256" key="1">
    <source>
        <dbReference type="ARBA" id="ARBA00023306"/>
    </source>
</evidence>
<feature type="domain" description="LicD/FKTN/FKRP nucleotidyltransferase" evidence="4">
    <location>
        <begin position="225"/>
        <end position="327"/>
    </location>
</feature>
<dbReference type="GO" id="GO:0016887">
    <property type="term" value="F:ATP hydrolysis activity"/>
    <property type="evidence" value="ECO:0007669"/>
    <property type="project" value="InterPro"/>
</dbReference>
<organism evidence="5 6">
    <name type="scientific">Symbiodinium natans</name>
    <dbReference type="NCBI Taxonomy" id="878477"/>
    <lineage>
        <taxon>Eukaryota</taxon>
        <taxon>Sar</taxon>
        <taxon>Alveolata</taxon>
        <taxon>Dinophyceae</taxon>
        <taxon>Suessiales</taxon>
        <taxon>Symbiodiniaceae</taxon>
        <taxon>Symbiodinium</taxon>
    </lineage>
</organism>
<dbReference type="Gene3D" id="3.40.50.300">
    <property type="entry name" value="P-loop containing nucleotide triphosphate hydrolases"/>
    <property type="match status" value="1"/>
</dbReference>